<name>A0A7H1B6A9_9ACTN</name>
<dbReference type="AlphaFoldDB" id="A0A7H1B6A9"/>
<sequence length="91" mass="9031">MLLEALGSALLGLALALAAGRRLPRRLPAPRLVVPTGVAGALFGAFVTHSALGPGHALATLGGALVLAAALLSLLLRPARGGARRLSPNAQ</sequence>
<organism evidence="2 3">
    <name type="scientific">Streptomyces xanthii</name>
    <dbReference type="NCBI Taxonomy" id="2768069"/>
    <lineage>
        <taxon>Bacteria</taxon>
        <taxon>Bacillati</taxon>
        <taxon>Actinomycetota</taxon>
        <taxon>Actinomycetes</taxon>
        <taxon>Kitasatosporales</taxon>
        <taxon>Streptomycetaceae</taxon>
        <taxon>Streptomyces</taxon>
    </lineage>
</organism>
<keyword evidence="1" id="KW-0812">Transmembrane</keyword>
<keyword evidence="1" id="KW-1133">Transmembrane helix</keyword>
<evidence type="ECO:0000313" key="3">
    <source>
        <dbReference type="Proteomes" id="UP000516428"/>
    </source>
</evidence>
<evidence type="ECO:0000313" key="2">
    <source>
        <dbReference type="EMBL" id="QNS04264.1"/>
    </source>
</evidence>
<dbReference type="KEGG" id="sxn:IAG42_11945"/>
<feature type="transmembrane region" description="Helical" evidence="1">
    <location>
        <begin position="57"/>
        <end position="76"/>
    </location>
</feature>
<accession>A0A7H1B6A9</accession>
<evidence type="ECO:0008006" key="4">
    <source>
        <dbReference type="Google" id="ProtNLM"/>
    </source>
</evidence>
<dbReference type="Proteomes" id="UP000516428">
    <property type="component" value="Chromosome"/>
</dbReference>
<keyword evidence="1" id="KW-0472">Membrane</keyword>
<keyword evidence="3" id="KW-1185">Reference proteome</keyword>
<protein>
    <recommendedName>
        <fullName evidence="4">Integral membrane protein</fullName>
    </recommendedName>
</protein>
<dbReference type="RefSeq" id="WP_188337002.1">
    <property type="nucleotide sequence ID" value="NZ_CP061281.1"/>
</dbReference>
<gene>
    <name evidence="2" type="ORF">IAG42_11945</name>
</gene>
<reference evidence="2 3" key="1">
    <citation type="submission" date="2020-09" db="EMBL/GenBank/DDBJ databases">
        <title>A novel species.</title>
        <authorList>
            <person name="Gao J."/>
        </authorList>
    </citation>
    <scope>NUCLEOTIDE SEQUENCE [LARGE SCALE GENOMIC DNA]</scope>
    <source>
        <strain evidence="2 3">CRXT-Y-14</strain>
    </source>
</reference>
<evidence type="ECO:0000256" key="1">
    <source>
        <dbReference type="SAM" id="Phobius"/>
    </source>
</evidence>
<proteinExistence type="predicted"/>
<dbReference type="EMBL" id="CP061281">
    <property type="protein sequence ID" value="QNS04264.1"/>
    <property type="molecule type" value="Genomic_DNA"/>
</dbReference>